<name>A0AAD1MST8_9MYCO</name>
<dbReference type="Proteomes" id="UP000466607">
    <property type="component" value="Chromosome"/>
</dbReference>
<reference evidence="2 3" key="1">
    <citation type="journal article" date="2019" name="Emerg. Microbes Infect.">
        <title>Comprehensive subspecies identification of 175 nontuberculous mycobacteria species based on 7547 genomic profiles.</title>
        <authorList>
            <person name="Matsumoto Y."/>
            <person name="Kinjo T."/>
            <person name="Motooka D."/>
            <person name="Nabeya D."/>
            <person name="Jung N."/>
            <person name="Uechi K."/>
            <person name="Horii T."/>
            <person name="Iida T."/>
            <person name="Fujita J."/>
            <person name="Nakamura S."/>
        </authorList>
    </citation>
    <scope>NUCLEOTIDE SEQUENCE [LARGE SCALE GENOMIC DNA]</scope>
    <source>
        <strain evidence="2 3">JCM 17423</strain>
    </source>
</reference>
<dbReference type="PROSITE" id="PS51704">
    <property type="entry name" value="GP_PDE"/>
    <property type="match status" value="1"/>
</dbReference>
<dbReference type="PANTHER" id="PTHR43805">
    <property type="entry name" value="GLYCEROPHOSPHORYL DIESTER PHOSPHODIESTERASE"/>
    <property type="match status" value="1"/>
</dbReference>
<dbReference type="Gene3D" id="3.20.20.190">
    <property type="entry name" value="Phosphatidylinositol (PI) phosphodiesterase"/>
    <property type="match status" value="1"/>
</dbReference>
<evidence type="ECO:0000313" key="2">
    <source>
        <dbReference type="EMBL" id="BBY16110.1"/>
    </source>
</evidence>
<dbReference type="EMBL" id="AP022586">
    <property type="protein sequence ID" value="BBY16110.1"/>
    <property type="molecule type" value="Genomic_DNA"/>
</dbReference>
<dbReference type="InterPro" id="IPR030395">
    <property type="entry name" value="GP_PDE_dom"/>
</dbReference>
<protein>
    <submittedName>
        <fullName evidence="2">Glycerophosphoryl diester phosphodiesterase</fullName>
    </submittedName>
</protein>
<dbReference type="AlphaFoldDB" id="A0AAD1MST8"/>
<sequence>MLAHRGMAQTFDMAGVEADTCTAERINTPVHPFLENTLAGIGAAFDAGADQVEFDVQWTADGQFAVFHDWTLECRTDGTGTTRDQTMDELRKLDIGYGYTADGGRTYPFRGKGVGLMPSLNEVLSAFPTQSLLIHVKSNDRAEGAALAERLADENLDRLTVYGGDEPVAAVRERLPDLRVMSKAIMLDCLGWYTAIGWTGSVPSACHRTQLHLPEGIARWMWGFPERFAERMRKADARIVIVGGSGGFSEGFDTPEALDRIPEGFPGLVWTNRVESIAPLLK</sequence>
<evidence type="ECO:0000313" key="3">
    <source>
        <dbReference type="Proteomes" id="UP000466607"/>
    </source>
</evidence>
<dbReference type="PANTHER" id="PTHR43805:SF1">
    <property type="entry name" value="GP-PDE DOMAIN-CONTAINING PROTEIN"/>
    <property type="match status" value="1"/>
</dbReference>
<dbReference type="Pfam" id="PF03009">
    <property type="entry name" value="GDPD"/>
    <property type="match status" value="1"/>
</dbReference>
<organism evidence="2 3">
    <name type="scientific">Mycolicibacterium litorale</name>
    <dbReference type="NCBI Taxonomy" id="758802"/>
    <lineage>
        <taxon>Bacteria</taxon>
        <taxon>Bacillati</taxon>
        <taxon>Actinomycetota</taxon>
        <taxon>Actinomycetes</taxon>
        <taxon>Mycobacteriales</taxon>
        <taxon>Mycobacteriaceae</taxon>
        <taxon>Mycolicibacterium</taxon>
    </lineage>
</organism>
<evidence type="ECO:0000259" key="1">
    <source>
        <dbReference type="PROSITE" id="PS51704"/>
    </source>
</evidence>
<dbReference type="InterPro" id="IPR017946">
    <property type="entry name" value="PLC-like_Pdiesterase_TIM-brl"/>
</dbReference>
<gene>
    <name evidence="2" type="ORF">MLIT_17020</name>
</gene>
<accession>A0AAD1MST8</accession>
<dbReference type="GO" id="GO:0008081">
    <property type="term" value="F:phosphoric diester hydrolase activity"/>
    <property type="evidence" value="ECO:0007669"/>
    <property type="project" value="InterPro"/>
</dbReference>
<dbReference type="SUPFAM" id="SSF51695">
    <property type="entry name" value="PLC-like phosphodiesterases"/>
    <property type="match status" value="1"/>
</dbReference>
<feature type="domain" description="GP-PDE" evidence="1">
    <location>
        <begin position="19"/>
        <end position="281"/>
    </location>
</feature>
<proteinExistence type="predicted"/>
<keyword evidence="3" id="KW-1185">Reference proteome</keyword>
<dbReference type="GO" id="GO:0006629">
    <property type="term" value="P:lipid metabolic process"/>
    <property type="evidence" value="ECO:0007669"/>
    <property type="project" value="InterPro"/>
</dbReference>